<protein>
    <submittedName>
        <fullName evidence="2">Uncharacterized protein</fullName>
    </submittedName>
</protein>
<dbReference type="AlphaFoldDB" id="K3YXM9"/>
<name>K3YXM9_SETIT</name>
<keyword evidence="3" id="KW-1185">Reference proteome</keyword>
<evidence type="ECO:0000313" key="3">
    <source>
        <dbReference type="Proteomes" id="UP000004995"/>
    </source>
</evidence>
<dbReference type="Proteomes" id="UP000004995">
    <property type="component" value="Unassembled WGS sequence"/>
</dbReference>
<feature type="region of interest" description="Disordered" evidence="1">
    <location>
        <begin position="16"/>
        <end position="53"/>
    </location>
</feature>
<dbReference type="EMBL" id="AGNK02000120">
    <property type="status" value="NOT_ANNOTATED_CDS"/>
    <property type="molecule type" value="Genomic_DNA"/>
</dbReference>
<dbReference type="HOGENOM" id="CLU_3072244_0_0_1"/>
<dbReference type="EnsemblPlants" id="KQL28713">
    <property type="protein sequence ID" value="KQL28713"/>
    <property type="gene ID" value="SETIT_019025mg"/>
</dbReference>
<accession>K3YXM9</accession>
<organism evidence="2 3">
    <name type="scientific">Setaria italica</name>
    <name type="common">Foxtail millet</name>
    <name type="synonym">Panicum italicum</name>
    <dbReference type="NCBI Taxonomy" id="4555"/>
    <lineage>
        <taxon>Eukaryota</taxon>
        <taxon>Viridiplantae</taxon>
        <taxon>Streptophyta</taxon>
        <taxon>Embryophyta</taxon>
        <taxon>Tracheophyta</taxon>
        <taxon>Spermatophyta</taxon>
        <taxon>Magnoliopsida</taxon>
        <taxon>Liliopsida</taxon>
        <taxon>Poales</taxon>
        <taxon>Poaceae</taxon>
        <taxon>PACMAD clade</taxon>
        <taxon>Panicoideae</taxon>
        <taxon>Panicodae</taxon>
        <taxon>Paniceae</taxon>
        <taxon>Cenchrinae</taxon>
        <taxon>Setaria</taxon>
    </lineage>
</organism>
<proteinExistence type="predicted"/>
<reference evidence="2" key="2">
    <citation type="submission" date="2018-08" db="UniProtKB">
        <authorList>
            <consortium name="EnsemblPlants"/>
        </authorList>
    </citation>
    <scope>IDENTIFICATION</scope>
    <source>
        <strain evidence="2">Yugu1</strain>
    </source>
</reference>
<dbReference type="Gramene" id="KQL28713">
    <property type="protein sequence ID" value="KQL28713"/>
    <property type="gene ID" value="SETIT_019025mg"/>
</dbReference>
<sequence length="53" mass="5842">MRIQCENISSIRDAVMPERRDGDQASEFAGVACRRRRPPAGGGRAVPHLQKPP</sequence>
<dbReference type="InParanoid" id="K3YXM9"/>
<evidence type="ECO:0000313" key="2">
    <source>
        <dbReference type="EnsemblPlants" id="KQL28713"/>
    </source>
</evidence>
<reference evidence="3" key="1">
    <citation type="journal article" date="2012" name="Nat. Biotechnol.">
        <title>Reference genome sequence of the model plant Setaria.</title>
        <authorList>
            <person name="Bennetzen J.L."/>
            <person name="Schmutz J."/>
            <person name="Wang H."/>
            <person name="Percifield R."/>
            <person name="Hawkins J."/>
            <person name="Pontaroli A.C."/>
            <person name="Estep M."/>
            <person name="Feng L."/>
            <person name="Vaughn J.N."/>
            <person name="Grimwood J."/>
            <person name="Jenkins J."/>
            <person name="Barry K."/>
            <person name="Lindquist E."/>
            <person name="Hellsten U."/>
            <person name="Deshpande S."/>
            <person name="Wang X."/>
            <person name="Wu X."/>
            <person name="Mitros T."/>
            <person name="Triplett J."/>
            <person name="Yang X."/>
            <person name="Ye C.Y."/>
            <person name="Mauro-Herrera M."/>
            <person name="Wang L."/>
            <person name="Li P."/>
            <person name="Sharma M."/>
            <person name="Sharma R."/>
            <person name="Ronald P.C."/>
            <person name="Panaud O."/>
            <person name="Kellogg E.A."/>
            <person name="Brutnell T.P."/>
            <person name="Doust A.N."/>
            <person name="Tuskan G.A."/>
            <person name="Rokhsar D."/>
            <person name="Devos K.M."/>
        </authorList>
    </citation>
    <scope>NUCLEOTIDE SEQUENCE [LARGE SCALE GENOMIC DNA]</scope>
    <source>
        <strain evidence="3">cv. Yugu1</strain>
    </source>
</reference>
<evidence type="ECO:0000256" key="1">
    <source>
        <dbReference type="SAM" id="MobiDB-lite"/>
    </source>
</evidence>